<gene>
    <name evidence="2" type="ORF">ColLi_09284</name>
    <name evidence="3" type="ORF">ColLi_12904</name>
    <name evidence="4" type="ORF">ColLi_13433</name>
</gene>
<sequence length="146" mass="15098">MTPVRNLLLFGYAATAYAVAALSLGDTRAAVLCGDLGVLNVETSQLPEGVSPADLRMCAGHPNGDVRVLDPAEGASLAPVDRGAEGGVPSAGETPVPSSLPLGERSCYHGAPYGCSSGYCWKACGDKIKGEWCWTAEKFGLGAWRL</sequence>
<dbReference type="Proteomes" id="UP001055172">
    <property type="component" value="Unassembled WGS sequence"/>
</dbReference>
<evidence type="ECO:0000313" key="5">
    <source>
        <dbReference type="Proteomes" id="UP001055172"/>
    </source>
</evidence>
<dbReference type="EMBL" id="BPPX01000021">
    <property type="protein sequence ID" value="GJC86446.1"/>
    <property type="molecule type" value="Genomic_DNA"/>
</dbReference>
<evidence type="ECO:0000313" key="4">
    <source>
        <dbReference type="EMBL" id="GJC90595.1"/>
    </source>
</evidence>
<name>A0AA37GSJ1_9PEZI</name>
<evidence type="ECO:0000313" key="2">
    <source>
        <dbReference type="EMBL" id="GJC86446.1"/>
    </source>
</evidence>
<reference evidence="2 5" key="1">
    <citation type="submission" date="2021-07" db="EMBL/GenBank/DDBJ databases">
        <title>Genome data of Colletotrichum spaethianum.</title>
        <authorList>
            <person name="Utami Y.D."/>
            <person name="Hiruma K."/>
        </authorList>
    </citation>
    <scope>NUCLEOTIDE SEQUENCE [LARGE SCALE GENOMIC DNA]</scope>
    <source>
        <strain evidence="2 5">MAFF 242679</strain>
    </source>
</reference>
<evidence type="ECO:0000313" key="3">
    <source>
        <dbReference type="EMBL" id="GJC90066.1"/>
    </source>
</evidence>
<dbReference type="EMBL" id="BPPX01000056">
    <property type="protein sequence ID" value="GJC90595.1"/>
    <property type="molecule type" value="Genomic_DNA"/>
</dbReference>
<dbReference type="AlphaFoldDB" id="A0AA37GSJ1"/>
<comment type="caution">
    <text evidence="2">The sequence shown here is derived from an EMBL/GenBank/DDBJ whole genome shotgun (WGS) entry which is preliminary data.</text>
</comment>
<keyword evidence="5" id="KW-1185">Reference proteome</keyword>
<protein>
    <submittedName>
        <fullName evidence="2">Uncharacterized protein</fullName>
    </submittedName>
</protein>
<feature type="signal peptide" evidence="1">
    <location>
        <begin position="1"/>
        <end position="29"/>
    </location>
</feature>
<evidence type="ECO:0000256" key="1">
    <source>
        <dbReference type="SAM" id="SignalP"/>
    </source>
</evidence>
<feature type="chain" id="PRO_5041630195" evidence="1">
    <location>
        <begin position="30"/>
        <end position="146"/>
    </location>
</feature>
<keyword evidence="1" id="KW-0732">Signal</keyword>
<accession>A0AA37GSJ1</accession>
<proteinExistence type="predicted"/>
<dbReference type="EMBL" id="BPPX01000048">
    <property type="protein sequence ID" value="GJC90066.1"/>
    <property type="molecule type" value="Genomic_DNA"/>
</dbReference>
<organism evidence="2 5">
    <name type="scientific">Colletotrichum liriopes</name>
    <dbReference type="NCBI Taxonomy" id="708192"/>
    <lineage>
        <taxon>Eukaryota</taxon>
        <taxon>Fungi</taxon>
        <taxon>Dikarya</taxon>
        <taxon>Ascomycota</taxon>
        <taxon>Pezizomycotina</taxon>
        <taxon>Sordariomycetes</taxon>
        <taxon>Hypocreomycetidae</taxon>
        <taxon>Glomerellales</taxon>
        <taxon>Glomerellaceae</taxon>
        <taxon>Colletotrichum</taxon>
        <taxon>Colletotrichum spaethianum species complex</taxon>
    </lineage>
</organism>